<name>A0A5J4N603_9TREM</name>
<dbReference type="Proteomes" id="UP000324629">
    <property type="component" value="Unassembled WGS sequence"/>
</dbReference>
<dbReference type="Gene3D" id="3.30.1460.20">
    <property type="match status" value="1"/>
</dbReference>
<dbReference type="EMBL" id="QNGE01007769">
    <property type="protein sequence ID" value="KAA3670934.1"/>
    <property type="molecule type" value="Genomic_DNA"/>
</dbReference>
<proteinExistence type="predicted"/>
<evidence type="ECO:0000256" key="2">
    <source>
        <dbReference type="ARBA" id="ARBA00022490"/>
    </source>
</evidence>
<keyword evidence="2" id="KW-0963">Cytoplasm</keyword>
<dbReference type="AlphaFoldDB" id="A0A5J4N603"/>
<evidence type="ECO:0000256" key="4">
    <source>
        <dbReference type="ARBA" id="ARBA00023212"/>
    </source>
</evidence>
<evidence type="ECO:0000256" key="1">
    <source>
        <dbReference type="ARBA" id="ARBA00004245"/>
    </source>
</evidence>
<gene>
    <name evidence="5" type="ORF">DEA37_0005579</name>
</gene>
<feature type="non-terminal residue" evidence="5">
    <location>
        <position position="68"/>
    </location>
</feature>
<dbReference type="GO" id="GO:0030041">
    <property type="term" value="P:actin filament polymerization"/>
    <property type="evidence" value="ECO:0007669"/>
    <property type="project" value="InterPro"/>
</dbReference>
<reference evidence="5 6" key="1">
    <citation type="journal article" date="2019" name="Gigascience">
        <title>Whole-genome sequence of the oriental lung fluke Paragonimus westermani.</title>
        <authorList>
            <person name="Oey H."/>
            <person name="Zakrzewski M."/>
            <person name="Narain K."/>
            <person name="Devi K.R."/>
            <person name="Agatsuma T."/>
            <person name="Nawaratna S."/>
            <person name="Gobert G.N."/>
            <person name="Jones M.K."/>
            <person name="Ragan M.A."/>
            <person name="McManus D.P."/>
            <person name="Krause L."/>
        </authorList>
    </citation>
    <scope>NUCLEOTIDE SEQUENCE [LARGE SCALE GENOMIC DNA]</scope>
    <source>
        <strain evidence="5 6">IND2009</strain>
    </source>
</reference>
<comment type="subcellular location">
    <subcellularLocation>
        <location evidence="1">Cytoplasm</location>
        <location evidence="1">Cytoskeleton</location>
    </subcellularLocation>
</comment>
<keyword evidence="4" id="KW-0206">Cytoskeleton</keyword>
<evidence type="ECO:0000313" key="5">
    <source>
        <dbReference type="EMBL" id="KAA3670934.1"/>
    </source>
</evidence>
<dbReference type="GO" id="GO:0003779">
    <property type="term" value="F:actin binding"/>
    <property type="evidence" value="ECO:0007669"/>
    <property type="project" value="UniProtKB-KW"/>
</dbReference>
<sequence>MIILDTYNQAVEDILTNRFEAAKQDPEQKVRLNYTVSDFDGVTYNITDGGEKRKLFVSIFLSFFEELK</sequence>
<dbReference type="SUPFAM" id="SSF69645">
    <property type="entry name" value="Arp2/3 complex subunits"/>
    <property type="match status" value="1"/>
</dbReference>
<evidence type="ECO:0000256" key="3">
    <source>
        <dbReference type="ARBA" id="ARBA00023203"/>
    </source>
</evidence>
<accession>A0A5J4N603</accession>
<comment type="caution">
    <text evidence="5">The sequence shown here is derived from an EMBL/GenBank/DDBJ whole genome shotgun (WGS) entry which is preliminary data.</text>
</comment>
<keyword evidence="6" id="KW-1185">Reference proteome</keyword>
<keyword evidence="3" id="KW-0009">Actin-binding</keyword>
<evidence type="ECO:0000313" key="6">
    <source>
        <dbReference type="Proteomes" id="UP000324629"/>
    </source>
</evidence>
<dbReference type="GO" id="GO:0005885">
    <property type="term" value="C:Arp2/3 protein complex"/>
    <property type="evidence" value="ECO:0007669"/>
    <property type="project" value="InterPro"/>
</dbReference>
<organism evidence="5 6">
    <name type="scientific">Paragonimus westermani</name>
    <dbReference type="NCBI Taxonomy" id="34504"/>
    <lineage>
        <taxon>Eukaryota</taxon>
        <taxon>Metazoa</taxon>
        <taxon>Spiralia</taxon>
        <taxon>Lophotrochozoa</taxon>
        <taxon>Platyhelminthes</taxon>
        <taxon>Trematoda</taxon>
        <taxon>Digenea</taxon>
        <taxon>Plagiorchiida</taxon>
        <taxon>Troglotremata</taxon>
        <taxon>Troglotrematidae</taxon>
        <taxon>Paragonimus</taxon>
    </lineage>
</organism>
<dbReference type="InterPro" id="IPR034666">
    <property type="entry name" value="ARPC2/4"/>
</dbReference>
<dbReference type="GO" id="GO:0034314">
    <property type="term" value="P:Arp2/3 complex-mediated actin nucleation"/>
    <property type="evidence" value="ECO:0007669"/>
    <property type="project" value="InterPro"/>
</dbReference>
<protein>
    <submittedName>
        <fullName evidence="5">Uncharacterized protein</fullName>
    </submittedName>
</protein>